<evidence type="ECO:0000313" key="3">
    <source>
        <dbReference type="Proteomes" id="UP001208935"/>
    </source>
</evidence>
<dbReference type="Pfam" id="PF08808">
    <property type="entry name" value="RES"/>
    <property type="match status" value="1"/>
</dbReference>
<dbReference type="InterPro" id="IPR014914">
    <property type="entry name" value="RES_dom"/>
</dbReference>
<dbReference type="RefSeq" id="WP_010104646.1">
    <property type="nucleotide sequence ID" value="NZ_QZCV01000003.1"/>
</dbReference>
<protein>
    <submittedName>
        <fullName evidence="2">RES domain-containing protein</fullName>
    </submittedName>
</protein>
<evidence type="ECO:0000259" key="1">
    <source>
        <dbReference type="SMART" id="SM00953"/>
    </source>
</evidence>
<evidence type="ECO:0000313" key="2">
    <source>
        <dbReference type="EMBL" id="MCW5322890.1"/>
    </source>
</evidence>
<sequence>MTTVLWRIATDTKEYKAHDLSGKGAQKTGGRWNRPGRPVVYTSLTVALACLETVVHLDASDLPMHRFLVRIEVPDQLWEARRRLMPADLPPGWNATPEGKASLDVGDTWLATASTTLLTVPSVIVPEEYNVLINPLHANAAAIKAIKERPWFYDQRLLA</sequence>
<accession>A0ABT3KX25</accession>
<feature type="domain" description="RES" evidence="1">
    <location>
        <begin position="19"/>
        <end position="147"/>
    </location>
</feature>
<dbReference type="GeneID" id="77323007"/>
<keyword evidence="3" id="KW-1185">Reference proteome</keyword>
<dbReference type="Proteomes" id="UP001208935">
    <property type="component" value="Unassembled WGS sequence"/>
</dbReference>
<proteinExistence type="predicted"/>
<dbReference type="EMBL" id="QZCW01000003">
    <property type="protein sequence ID" value="MCW5322890.1"/>
    <property type="molecule type" value="Genomic_DNA"/>
</dbReference>
<organism evidence="2 3">
    <name type="scientific">Verminephrobacter aporrectodeae subsp. tuberculatae</name>
    <dbReference type="NCBI Taxonomy" id="1110392"/>
    <lineage>
        <taxon>Bacteria</taxon>
        <taxon>Pseudomonadati</taxon>
        <taxon>Pseudomonadota</taxon>
        <taxon>Betaproteobacteria</taxon>
        <taxon>Burkholderiales</taxon>
        <taxon>Comamonadaceae</taxon>
        <taxon>Verminephrobacter</taxon>
    </lineage>
</organism>
<dbReference type="SMART" id="SM00953">
    <property type="entry name" value="RES"/>
    <property type="match status" value="1"/>
</dbReference>
<name>A0ABT3KX25_9BURK</name>
<reference evidence="3" key="1">
    <citation type="submission" date="2023-07" db="EMBL/GenBank/DDBJ databases">
        <title>Verminephrobacter genomes.</title>
        <authorList>
            <person name="Lund M.B."/>
        </authorList>
    </citation>
    <scope>NUCLEOTIDE SEQUENCE [LARGE SCALE GENOMIC DNA]</scope>
    <source>
        <strain evidence="3">AtM5-05</strain>
    </source>
</reference>
<gene>
    <name evidence="2" type="ORF">D5039_17565</name>
</gene>
<comment type="caution">
    <text evidence="2">The sequence shown here is derived from an EMBL/GenBank/DDBJ whole genome shotgun (WGS) entry which is preliminary data.</text>
</comment>